<evidence type="ECO:0000313" key="3">
    <source>
        <dbReference type="Proteomes" id="UP000712080"/>
    </source>
</evidence>
<dbReference type="Pfam" id="PF14373">
    <property type="entry name" value="Imm_superinfect"/>
    <property type="match status" value="1"/>
</dbReference>
<proteinExistence type="predicted"/>
<dbReference type="AlphaFoldDB" id="A0A972JF15"/>
<comment type="caution">
    <text evidence="2">The sequence shown here is derived from an EMBL/GenBank/DDBJ whole genome shotgun (WGS) entry which is preliminary data.</text>
</comment>
<dbReference type="Proteomes" id="UP000712080">
    <property type="component" value="Unassembled WGS sequence"/>
</dbReference>
<dbReference type="InterPro" id="IPR016410">
    <property type="entry name" value="Phage_imm"/>
</dbReference>
<keyword evidence="1" id="KW-0472">Membrane</keyword>
<keyword evidence="1" id="KW-1133">Transmembrane helix</keyword>
<accession>A0A972JF15</accession>
<gene>
    <name evidence="2" type="ORF">G6047_01825</name>
</gene>
<keyword evidence="1" id="KW-0812">Transmembrane</keyword>
<sequence length="62" mass="6910">MAGIFAAFVYFIPTVIARDKINFKLVLVMNLLVGWTILGWFISFAFAMKGKNKNPDPELSGS</sequence>
<evidence type="ECO:0000256" key="1">
    <source>
        <dbReference type="SAM" id="Phobius"/>
    </source>
</evidence>
<feature type="transmembrane region" description="Helical" evidence="1">
    <location>
        <begin position="27"/>
        <end position="47"/>
    </location>
</feature>
<protein>
    <submittedName>
        <fullName evidence="2">Superinfection immunity protein</fullName>
    </submittedName>
</protein>
<organism evidence="2 3">
    <name type="scientific">Flavobacterium silvaticum</name>
    <dbReference type="NCBI Taxonomy" id="1852020"/>
    <lineage>
        <taxon>Bacteria</taxon>
        <taxon>Pseudomonadati</taxon>
        <taxon>Bacteroidota</taxon>
        <taxon>Flavobacteriia</taxon>
        <taxon>Flavobacteriales</taxon>
        <taxon>Flavobacteriaceae</taxon>
        <taxon>Flavobacterium</taxon>
    </lineage>
</organism>
<reference evidence="2" key="1">
    <citation type="submission" date="2020-02" db="EMBL/GenBank/DDBJ databases">
        <title>Flavobacterium sp. genome.</title>
        <authorList>
            <person name="Jung H.S."/>
            <person name="Baek J.H."/>
            <person name="Jeon C.O."/>
        </authorList>
    </citation>
    <scope>NUCLEOTIDE SEQUENCE</scope>
    <source>
        <strain evidence="2">SE-s28</strain>
    </source>
</reference>
<dbReference type="EMBL" id="JAAMPU010000096">
    <property type="protein sequence ID" value="NMH26756.1"/>
    <property type="molecule type" value="Genomic_DNA"/>
</dbReference>
<evidence type="ECO:0000313" key="2">
    <source>
        <dbReference type="EMBL" id="NMH26756.1"/>
    </source>
</evidence>
<name>A0A972JF15_9FLAO</name>
<keyword evidence="3" id="KW-1185">Reference proteome</keyword>